<dbReference type="RefSeq" id="WP_162412446.1">
    <property type="nucleotide sequence ID" value="NZ_JAHQXE010000001.1"/>
</dbReference>
<name>A0AA41FYZ8_9EURY</name>
<keyword evidence="1" id="KW-0812">Transmembrane</keyword>
<evidence type="ECO:0000256" key="1">
    <source>
        <dbReference type="SAM" id="Phobius"/>
    </source>
</evidence>
<gene>
    <name evidence="2" type="ORF">KTS37_00455</name>
</gene>
<comment type="caution">
    <text evidence="2">The sequence shown here is derived from an EMBL/GenBank/DDBJ whole genome shotgun (WGS) entry which is preliminary data.</text>
</comment>
<dbReference type="AlphaFoldDB" id="A0AA41FYZ8"/>
<keyword evidence="3" id="KW-1185">Reference proteome</keyword>
<sequence length="198" mass="20082">MRLRTAVFGTVGLSATALAAALVFAPAALGESLVAVAGALDPSLALVGGSLLVGLCAALAAWLGGDDGGSGTAFDAAIDYPPEAVTATESALVAAEVDAAIGDAVAGDDEAMDAVTRRLTEAATTAHAVGAGVPRESARRAVRSGAWTEDAVAAALLDPSEPHSLLARLRLWLDPESERRRRIRRTVDAIERTSGGER</sequence>
<organism evidence="2 3">
    <name type="scientific">Haloarcula salina</name>
    <dbReference type="NCBI Taxonomy" id="1429914"/>
    <lineage>
        <taxon>Archaea</taxon>
        <taxon>Methanobacteriati</taxon>
        <taxon>Methanobacteriota</taxon>
        <taxon>Stenosarchaea group</taxon>
        <taxon>Halobacteria</taxon>
        <taxon>Halobacteriales</taxon>
        <taxon>Haloarculaceae</taxon>
        <taxon>Haloarcula</taxon>
    </lineage>
</organism>
<feature type="transmembrane region" description="Helical" evidence="1">
    <location>
        <begin position="46"/>
        <end position="64"/>
    </location>
</feature>
<evidence type="ECO:0000313" key="2">
    <source>
        <dbReference type="EMBL" id="MBV0900243.1"/>
    </source>
</evidence>
<evidence type="ECO:0000313" key="3">
    <source>
        <dbReference type="Proteomes" id="UP001166304"/>
    </source>
</evidence>
<reference evidence="2" key="1">
    <citation type="submission" date="2021-06" db="EMBL/GenBank/DDBJ databases">
        <title>New haloarchaea isolates fom saline soil.</title>
        <authorList>
            <person name="Duran-Viseras A."/>
            <person name="Sanchez-Porro C.S."/>
            <person name="Ventosa A."/>
        </authorList>
    </citation>
    <scope>NUCLEOTIDE SEQUENCE</scope>
    <source>
        <strain evidence="2">JCM 18369</strain>
    </source>
</reference>
<accession>A0AA41FYZ8</accession>
<proteinExistence type="predicted"/>
<dbReference type="EMBL" id="JAHQXE010000001">
    <property type="protein sequence ID" value="MBV0900243.1"/>
    <property type="molecule type" value="Genomic_DNA"/>
</dbReference>
<dbReference type="Proteomes" id="UP001166304">
    <property type="component" value="Unassembled WGS sequence"/>
</dbReference>
<keyword evidence="1" id="KW-0472">Membrane</keyword>
<keyword evidence="1" id="KW-1133">Transmembrane helix</keyword>
<protein>
    <submittedName>
        <fullName evidence="2">Uncharacterized protein</fullName>
    </submittedName>
</protein>
<dbReference type="Pfam" id="PF23933">
    <property type="entry name" value="DUF7269"/>
    <property type="match status" value="1"/>
</dbReference>
<dbReference type="InterPro" id="IPR055693">
    <property type="entry name" value="DUF7269"/>
</dbReference>